<evidence type="ECO:0000313" key="2">
    <source>
        <dbReference type="Proteomes" id="UP000772434"/>
    </source>
</evidence>
<evidence type="ECO:0000313" key="1">
    <source>
        <dbReference type="EMBL" id="KAF9070977.1"/>
    </source>
</evidence>
<dbReference type="AlphaFoldDB" id="A0A9P5PYS7"/>
<protein>
    <submittedName>
        <fullName evidence="1">Uncharacterized protein</fullName>
    </submittedName>
</protein>
<sequence>MEFTRVPQEQLELLCYEQGKGSVLFRRGNPARLAKQHFLSTIHRLLAPVTHSPLPPTLIIPIITAIFSDFTTSTNDTRVLLFSRATTTTSPNVRQSQALAYPLWLHMTSCFLFDERCFVSADLTPVKVVVPWQYIGNTLITHRIPNLEYLSTSYVFQKAAQAIEDHKDALTGGR</sequence>
<comment type="caution">
    <text evidence="1">The sequence shown here is derived from an EMBL/GenBank/DDBJ whole genome shotgun (WGS) entry which is preliminary data.</text>
</comment>
<proteinExistence type="predicted"/>
<organism evidence="1 2">
    <name type="scientific">Rhodocollybia butyracea</name>
    <dbReference type="NCBI Taxonomy" id="206335"/>
    <lineage>
        <taxon>Eukaryota</taxon>
        <taxon>Fungi</taxon>
        <taxon>Dikarya</taxon>
        <taxon>Basidiomycota</taxon>
        <taxon>Agaricomycotina</taxon>
        <taxon>Agaricomycetes</taxon>
        <taxon>Agaricomycetidae</taxon>
        <taxon>Agaricales</taxon>
        <taxon>Marasmiineae</taxon>
        <taxon>Omphalotaceae</taxon>
        <taxon>Rhodocollybia</taxon>
    </lineage>
</organism>
<gene>
    <name evidence="1" type="ORF">BDP27DRAFT_1419505</name>
</gene>
<accession>A0A9P5PYS7</accession>
<name>A0A9P5PYS7_9AGAR</name>
<dbReference type="EMBL" id="JADNRY010000036">
    <property type="protein sequence ID" value="KAF9070977.1"/>
    <property type="molecule type" value="Genomic_DNA"/>
</dbReference>
<keyword evidence="2" id="KW-1185">Reference proteome</keyword>
<reference evidence="1" key="1">
    <citation type="submission" date="2020-11" db="EMBL/GenBank/DDBJ databases">
        <authorList>
            <consortium name="DOE Joint Genome Institute"/>
            <person name="Ahrendt S."/>
            <person name="Riley R."/>
            <person name="Andreopoulos W."/>
            <person name="Labutti K."/>
            <person name="Pangilinan J."/>
            <person name="Ruiz-Duenas F.J."/>
            <person name="Barrasa J.M."/>
            <person name="Sanchez-Garcia M."/>
            <person name="Camarero S."/>
            <person name="Miyauchi S."/>
            <person name="Serrano A."/>
            <person name="Linde D."/>
            <person name="Babiker R."/>
            <person name="Drula E."/>
            <person name="Ayuso-Fernandez I."/>
            <person name="Pacheco R."/>
            <person name="Padilla G."/>
            <person name="Ferreira P."/>
            <person name="Barriuso J."/>
            <person name="Kellner H."/>
            <person name="Castanera R."/>
            <person name="Alfaro M."/>
            <person name="Ramirez L."/>
            <person name="Pisabarro A.G."/>
            <person name="Kuo A."/>
            <person name="Tritt A."/>
            <person name="Lipzen A."/>
            <person name="He G."/>
            <person name="Yan M."/>
            <person name="Ng V."/>
            <person name="Cullen D."/>
            <person name="Martin F."/>
            <person name="Rosso M.-N."/>
            <person name="Henrissat B."/>
            <person name="Hibbett D."/>
            <person name="Martinez A.T."/>
            <person name="Grigoriev I.V."/>
        </authorList>
    </citation>
    <scope>NUCLEOTIDE SEQUENCE</scope>
    <source>
        <strain evidence="1">AH 40177</strain>
    </source>
</reference>
<dbReference type="Proteomes" id="UP000772434">
    <property type="component" value="Unassembled WGS sequence"/>
</dbReference>